<evidence type="ECO:0000313" key="2">
    <source>
        <dbReference type="Proteomes" id="UP000823750"/>
    </source>
</evidence>
<dbReference type="InterPro" id="IPR000758">
    <property type="entry name" value="Enterovir_OMP"/>
</dbReference>
<organism evidence="1 2">
    <name type="scientific">Candidatus Cryptobacteroides excrementavium</name>
    <dbReference type="NCBI Taxonomy" id="2840759"/>
    <lineage>
        <taxon>Bacteria</taxon>
        <taxon>Pseudomonadati</taxon>
        <taxon>Bacteroidota</taxon>
        <taxon>Bacteroidia</taxon>
        <taxon>Bacteroidales</taxon>
        <taxon>Candidatus Cryptobacteroides</taxon>
    </lineage>
</organism>
<evidence type="ECO:0000313" key="1">
    <source>
        <dbReference type="EMBL" id="MBO8484929.1"/>
    </source>
</evidence>
<sequence length="136" mass="14406">MYRIKNVSISFTGDNLGLPVTSSSGTRYSLPMNVRLSASYENRWDRHSLAAAVEGQAYFGGLPAGGCSVGAEYGFNSIAALRAGYHYGSNKNGLPSYASIGAGLSMFGITVDAAYLIAPARSAMHNTFMVGIGYRF</sequence>
<reference evidence="1" key="1">
    <citation type="submission" date="2020-10" db="EMBL/GenBank/DDBJ databases">
        <authorList>
            <person name="Gilroy R."/>
        </authorList>
    </citation>
    <scope>NUCLEOTIDE SEQUENCE</scope>
    <source>
        <strain evidence="1">B2-16538</strain>
    </source>
</reference>
<comment type="caution">
    <text evidence="1">The sequence shown here is derived from an EMBL/GenBank/DDBJ whole genome shotgun (WGS) entry which is preliminary data.</text>
</comment>
<dbReference type="Gene3D" id="2.40.160.60">
    <property type="entry name" value="Outer membrane protein transport protein (OMPP1/FadL/TodX)"/>
    <property type="match status" value="1"/>
</dbReference>
<protein>
    <submittedName>
        <fullName evidence="1">Uncharacterized protein</fullName>
    </submittedName>
</protein>
<accession>A0A9D9J1S9</accession>
<dbReference type="EMBL" id="JADILX010000014">
    <property type="protein sequence ID" value="MBO8484929.1"/>
    <property type="molecule type" value="Genomic_DNA"/>
</dbReference>
<dbReference type="AlphaFoldDB" id="A0A9D9J1S9"/>
<name>A0A9D9J1S9_9BACT</name>
<proteinExistence type="predicted"/>
<reference evidence="1" key="2">
    <citation type="journal article" date="2021" name="PeerJ">
        <title>Extensive microbial diversity within the chicken gut microbiome revealed by metagenomics and culture.</title>
        <authorList>
            <person name="Gilroy R."/>
            <person name="Ravi A."/>
            <person name="Getino M."/>
            <person name="Pursley I."/>
            <person name="Horton D.L."/>
            <person name="Alikhan N.F."/>
            <person name="Baker D."/>
            <person name="Gharbi K."/>
            <person name="Hall N."/>
            <person name="Watson M."/>
            <person name="Adriaenssens E.M."/>
            <person name="Foster-Nyarko E."/>
            <person name="Jarju S."/>
            <person name="Secka A."/>
            <person name="Antonio M."/>
            <person name="Oren A."/>
            <person name="Chaudhuri R.R."/>
            <person name="La Ragione R."/>
            <person name="Hildebrand F."/>
            <person name="Pallen M.J."/>
        </authorList>
    </citation>
    <scope>NUCLEOTIDE SEQUENCE</scope>
    <source>
        <strain evidence="1">B2-16538</strain>
    </source>
</reference>
<gene>
    <name evidence="1" type="ORF">IAB78_00700</name>
</gene>
<dbReference type="PROSITE" id="PS00695">
    <property type="entry name" value="ENT_VIR_OMP_2"/>
    <property type="match status" value="1"/>
</dbReference>
<dbReference type="Proteomes" id="UP000823750">
    <property type="component" value="Unassembled WGS sequence"/>
</dbReference>
<dbReference type="GO" id="GO:0044384">
    <property type="term" value="C:host outer membrane"/>
    <property type="evidence" value="ECO:0007669"/>
    <property type="project" value="InterPro"/>
</dbReference>